<name>A0A645GTV9_9ZZZZ</name>
<dbReference type="EMBL" id="VSSQ01080585">
    <property type="protein sequence ID" value="MPN29750.1"/>
    <property type="molecule type" value="Genomic_DNA"/>
</dbReference>
<dbReference type="AlphaFoldDB" id="A0A645GTV9"/>
<comment type="caution">
    <text evidence="1">The sequence shown here is derived from an EMBL/GenBank/DDBJ whole genome shotgun (WGS) entry which is preliminary data.</text>
</comment>
<protein>
    <submittedName>
        <fullName evidence="1">Uncharacterized protein</fullName>
    </submittedName>
</protein>
<evidence type="ECO:0000313" key="1">
    <source>
        <dbReference type="EMBL" id="MPN29750.1"/>
    </source>
</evidence>
<reference evidence="1" key="1">
    <citation type="submission" date="2019-08" db="EMBL/GenBank/DDBJ databases">
        <authorList>
            <person name="Kucharzyk K."/>
            <person name="Murdoch R.W."/>
            <person name="Higgins S."/>
            <person name="Loffler F."/>
        </authorList>
    </citation>
    <scope>NUCLEOTIDE SEQUENCE</scope>
</reference>
<proteinExistence type="predicted"/>
<sequence>MQREFQLGCLFERHIGKPCGLQCLVVMSAHRQPRIGSGRQFYTDEGPGRSQFARSIRQPHIHRVSEPPQADTRRIGMTHLDFPGHAAFHSPILKRCQSIPVHHNIHIRGIGLQRLAKHETGFAVRVASSLRPINSG</sequence>
<accession>A0A645GTV9</accession>
<gene>
    <name evidence="1" type="ORF">SDC9_177203</name>
</gene>
<organism evidence="1">
    <name type="scientific">bioreactor metagenome</name>
    <dbReference type="NCBI Taxonomy" id="1076179"/>
    <lineage>
        <taxon>unclassified sequences</taxon>
        <taxon>metagenomes</taxon>
        <taxon>ecological metagenomes</taxon>
    </lineage>
</organism>